<dbReference type="PROSITE" id="PS51257">
    <property type="entry name" value="PROKAR_LIPOPROTEIN"/>
    <property type="match status" value="1"/>
</dbReference>
<dbReference type="PANTHER" id="PTHR42776">
    <property type="entry name" value="SERINE PEPTIDASE S9 FAMILY MEMBER"/>
    <property type="match status" value="1"/>
</dbReference>
<evidence type="ECO:0000259" key="3">
    <source>
        <dbReference type="Pfam" id="PF00326"/>
    </source>
</evidence>
<dbReference type="PANTHER" id="PTHR42776:SF27">
    <property type="entry name" value="DIPEPTIDYL PEPTIDASE FAMILY MEMBER 6"/>
    <property type="match status" value="1"/>
</dbReference>
<dbReference type="Pfam" id="PF00326">
    <property type="entry name" value="Peptidase_S9"/>
    <property type="match status" value="1"/>
</dbReference>
<feature type="signal peptide" evidence="2">
    <location>
        <begin position="1"/>
        <end position="22"/>
    </location>
</feature>
<feature type="chain" id="PRO_5041243643" description="Peptidase S9 prolyl oligopeptidase catalytic domain-containing protein" evidence="2">
    <location>
        <begin position="23"/>
        <end position="348"/>
    </location>
</feature>
<reference evidence="4" key="1">
    <citation type="submission" date="2023-01" db="EMBL/GenBank/DDBJ databases">
        <title>Complete genome sequence of Planctobacterium marinum strain Dej080120_11.</title>
        <authorList>
            <person name="Ueki S."/>
            <person name="Maruyama F."/>
        </authorList>
    </citation>
    <scope>NUCLEOTIDE SEQUENCE</scope>
    <source>
        <strain evidence="4">Dej080120_11</strain>
    </source>
</reference>
<organism evidence="4 5">
    <name type="scientific">Planctobacterium marinum</name>
    <dbReference type="NCBI Taxonomy" id="1631968"/>
    <lineage>
        <taxon>Bacteria</taxon>
        <taxon>Pseudomonadati</taxon>
        <taxon>Pseudomonadota</taxon>
        <taxon>Gammaproteobacteria</taxon>
        <taxon>Alteromonadales</taxon>
        <taxon>Alteromonadaceae</taxon>
        <taxon>Planctobacterium</taxon>
    </lineage>
</organism>
<keyword evidence="5" id="KW-1185">Reference proteome</keyword>
<dbReference type="AlphaFoldDB" id="A0AA48KRF2"/>
<gene>
    <name evidence="4" type="ORF">MACH26_30240</name>
</gene>
<dbReference type="KEGG" id="pmaw:MACH26_30240"/>
<accession>A0AA48KRF2</accession>
<protein>
    <recommendedName>
        <fullName evidence="3">Peptidase S9 prolyl oligopeptidase catalytic domain-containing protein</fullName>
    </recommendedName>
</protein>
<dbReference type="InterPro" id="IPR029058">
    <property type="entry name" value="AB_hydrolase_fold"/>
</dbReference>
<dbReference type="EMBL" id="AP027272">
    <property type="protein sequence ID" value="BDX07503.1"/>
    <property type="molecule type" value="Genomic_DNA"/>
</dbReference>
<sequence>MLKQLSSLFLIAVLTACSTTSTEPVQTSSQAQKVQSNAQLLLDSGYHTDAINQVGKAIPFESYAAWLQDVKTNSPARFIKGFEQTMDAEKTDRVLKNTESYWMNYQSDGLQISGVMAWPKNWQGGKLPVVIYNRGGNFKHNVSRMKLASMLLPIAEQGFLVLASNYRGSRYSEGKDEFGGADVNDVLRLIEVAKTIPNANPDKIALFGWSRGGMMTWQTLRQNKVDIDAIVIGAGVVDQEPELKRRPEMERLMQHMIPGFKENREAELHKRSAIKWMDELNKAVPVLLLHGDKDVRVDVAQAQLAAKRLEELNHPHELVIFPGDNHGLSRNKTEVQRRVIAYLEEHLR</sequence>
<dbReference type="InterPro" id="IPR001375">
    <property type="entry name" value="Peptidase_S9_cat"/>
</dbReference>
<dbReference type="RefSeq" id="WP_338293530.1">
    <property type="nucleotide sequence ID" value="NZ_AP027272.1"/>
</dbReference>
<keyword evidence="2" id="KW-0732">Signal</keyword>
<name>A0AA48KRF2_9ALTE</name>
<dbReference type="GO" id="GO:0006508">
    <property type="term" value="P:proteolysis"/>
    <property type="evidence" value="ECO:0007669"/>
    <property type="project" value="InterPro"/>
</dbReference>
<feature type="domain" description="Peptidase S9 prolyl oligopeptidase catalytic" evidence="3">
    <location>
        <begin position="153"/>
        <end position="347"/>
    </location>
</feature>
<dbReference type="Gene3D" id="3.40.50.1820">
    <property type="entry name" value="alpha/beta hydrolase"/>
    <property type="match status" value="1"/>
</dbReference>
<keyword evidence="1" id="KW-0378">Hydrolase</keyword>
<dbReference type="SUPFAM" id="SSF53474">
    <property type="entry name" value="alpha/beta-Hydrolases"/>
    <property type="match status" value="1"/>
</dbReference>
<evidence type="ECO:0000313" key="4">
    <source>
        <dbReference type="EMBL" id="BDX07503.1"/>
    </source>
</evidence>
<dbReference type="Proteomes" id="UP001333710">
    <property type="component" value="Chromosome"/>
</dbReference>
<dbReference type="GO" id="GO:0004252">
    <property type="term" value="F:serine-type endopeptidase activity"/>
    <property type="evidence" value="ECO:0007669"/>
    <property type="project" value="TreeGrafter"/>
</dbReference>
<proteinExistence type="predicted"/>
<evidence type="ECO:0000256" key="2">
    <source>
        <dbReference type="SAM" id="SignalP"/>
    </source>
</evidence>
<evidence type="ECO:0000313" key="5">
    <source>
        <dbReference type="Proteomes" id="UP001333710"/>
    </source>
</evidence>
<evidence type="ECO:0000256" key="1">
    <source>
        <dbReference type="ARBA" id="ARBA00022801"/>
    </source>
</evidence>